<dbReference type="Proteomes" id="UP000233534">
    <property type="component" value="Chromosome"/>
</dbReference>
<evidence type="ECO:0000256" key="1">
    <source>
        <dbReference type="ARBA" id="ARBA00004141"/>
    </source>
</evidence>
<evidence type="ECO:0000313" key="8">
    <source>
        <dbReference type="Proteomes" id="UP000233534"/>
    </source>
</evidence>
<evidence type="ECO:0000256" key="2">
    <source>
        <dbReference type="ARBA" id="ARBA00009190"/>
    </source>
</evidence>
<dbReference type="Pfam" id="PF01169">
    <property type="entry name" value="GDT1"/>
    <property type="match status" value="2"/>
</dbReference>
<dbReference type="AlphaFoldDB" id="A0A2K9EJD9"/>
<organism evidence="7 8">
    <name type="scientific">Acetivibrio saccincola</name>
    <dbReference type="NCBI Taxonomy" id="1677857"/>
    <lineage>
        <taxon>Bacteria</taxon>
        <taxon>Bacillati</taxon>
        <taxon>Bacillota</taxon>
        <taxon>Clostridia</taxon>
        <taxon>Eubacteriales</taxon>
        <taxon>Oscillospiraceae</taxon>
        <taxon>Acetivibrio</taxon>
    </lineage>
</organism>
<feature type="transmembrane region" description="Helical" evidence="6">
    <location>
        <begin position="130"/>
        <end position="152"/>
    </location>
</feature>
<comment type="similarity">
    <text evidence="2 6">Belongs to the GDT1 family.</text>
</comment>
<dbReference type="GO" id="GO:0046873">
    <property type="term" value="F:metal ion transmembrane transporter activity"/>
    <property type="evidence" value="ECO:0007669"/>
    <property type="project" value="InterPro"/>
</dbReference>
<dbReference type="KEGG" id="hsc:HVS_03465"/>
<comment type="subcellular location">
    <subcellularLocation>
        <location evidence="1 6">Membrane</location>
        <topology evidence="1 6">Multi-pass membrane protein</topology>
    </subcellularLocation>
</comment>
<dbReference type="GO" id="GO:0016020">
    <property type="term" value="C:membrane"/>
    <property type="evidence" value="ECO:0007669"/>
    <property type="project" value="UniProtKB-SubCell"/>
</dbReference>
<dbReference type="PANTHER" id="PTHR12608:SF1">
    <property type="entry name" value="TRANSMEMBRANE PROTEIN 165"/>
    <property type="match status" value="1"/>
</dbReference>
<gene>
    <name evidence="7" type="ORF">HVS_03465</name>
</gene>
<keyword evidence="4 6" id="KW-1133">Transmembrane helix</keyword>
<dbReference type="RefSeq" id="WP_101299241.1">
    <property type="nucleotide sequence ID" value="NZ_CP025197.1"/>
</dbReference>
<evidence type="ECO:0000256" key="4">
    <source>
        <dbReference type="ARBA" id="ARBA00022989"/>
    </source>
</evidence>
<feature type="transmembrane region" description="Helical" evidence="6">
    <location>
        <begin position="67"/>
        <end position="84"/>
    </location>
</feature>
<keyword evidence="5 6" id="KW-0472">Membrane</keyword>
<reference evidence="7 8" key="1">
    <citation type="submission" date="2017-12" db="EMBL/GenBank/DDBJ databases">
        <title>Complete genome sequence of Herbivorax saccincola GGR1, a novel Cellulosome-producing hydrolytic bacterium in a thermophilic biogas plant, established by Illumina and Nanopore MinION sequencing.</title>
        <authorList>
            <person name="Pechtl A."/>
            <person name="Ruckert C."/>
            <person name="Koeck D.E."/>
            <person name="Maus I."/>
            <person name="Winkler A."/>
            <person name="Kalinowski J."/>
            <person name="Puhler A."/>
            <person name="Schwarz W.W."/>
            <person name="Zverlov V.V."/>
            <person name="Schluter A."/>
            <person name="Liebl W."/>
        </authorList>
    </citation>
    <scope>NUCLEOTIDE SEQUENCE [LARGE SCALE GENOMIC DNA]</scope>
    <source>
        <strain evidence="8">SR1</strain>
    </source>
</reference>
<evidence type="ECO:0000313" key="7">
    <source>
        <dbReference type="EMBL" id="AUG56641.1"/>
    </source>
</evidence>
<evidence type="ECO:0000256" key="3">
    <source>
        <dbReference type="ARBA" id="ARBA00022692"/>
    </source>
</evidence>
<name>A0A2K9EJD9_9FIRM</name>
<accession>A0A2K9EJD9</accession>
<keyword evidence="3 6" id="KW-0812">Transmembrane</keyword>
<protein>
    <recommendedName>
        <fullName evidence="6">GDT1 family protein</fullName>
    </recommendedName>
</protein>
<sequence length="370" mass="41635">MILEMLKAFFLIFIAEMGDKTQILAMAFATKFPVKKVLTGVFIGVLLNHGLGVIVGKYISGIIPTNIIQVVAGFAFLCFAFWTLKTEDDEEEGEEKYKFGPVLTVALAFFIGELGDKTQLTAITLATNTLYPLAILGGTVSGMIMTCSVGIFIGKKLGDKVPELVIKIMASLVFMIFGIAKLYSNLPKKYINFQNTSIFIGIILVIFAVMLKSMLESERKGASKFKQISKELFDYYNKAKEDIEKICLGEEKCGKCQGDRCIVGYTKTLINTALEEGVLPKRKVFMHGKEDIDKPFEREQIINMLKTTLELIKNNGTLVKRPEINQIRKNLEKMLLGRSIERIDNWENYVNYMYEIDEVVAKIIFNSCNP</sequence>
<dbReference type="InterPro" id="IPR001727">
    <property type="entry name" value="GDT1-like"/>
</dbReference>
<feature type="transmembrane region" description="Helical" evidence="6">
    <location>
        <begin position="164"/>
        <end position="184"/>
    </location>
</feature>
<proteinExistence type="inferred from homology"/>
<feature type="transmembrane region" description="Helical" evidence="6">
    <location>
        <begin position="37"/>
        <end position="55"/>
    </location>
</feature>
<evidence type="ECO:0000256" key="5">
    <source>
        <dbReference type="ARBA" id="ARBA00023136"/>
    </source>
</evidence>
<dbReference type="EMBL" id="CP025197">
    <property type="protein sequence ID" value="AUG56641.1"/>
    <property type="molecule type" value="Genomic_DNA"/>
</dbReference>
<evidence type="ECO:0000256" key="6">
    <source>
        <dbReference type="RuleBase" id="RU365102"/>
    </source>
</evidence>
<dbReference type="PANTHER" id="PTHR12608">
    <property type="entry name" value="TRANSMEMBRANE PROTEIN HTP-1 RELATED"/>
    <property type="match status" value="1"/>
</dbReference>
<feature type="transmembrane region" description="Helical" evidence="6">
    <location>
        <begin position="196"/>
        <end position="215"/>
    </location>
</feature>
<keyword evidence="8" id="KW-1185">Reference proteome</keyword>